<dbReference type="SUPFAM" id="SSF53597">
    <property type="entry name" value="Dihydrofolate reductase-like"/>
    <property type="match status" value="1"/>
</dbReference>
<comment type="caution">
    <text evidence="3">The sequence shown here is derived from an EMBL/GenBank/DDBJ whole genome shotgun (WGS) entry which is preliminary data.</text>
</comment>
<proteinExistence type="predicted"/>
<dbReference type="EMBL" id="WIAO01000010">
    <property type="protein sequence ID" value="MQM26025.1"/>
    <property type="molecule type" value="Genomic_DNA"/>
</dbReference>
<dbReference type="PANTHER" id="PTHR38011:SF2">
    <property type="entry name" value="BIFUNCTIONAL DEAMINASE-REDUCTASE DOMAIN PROTEIN"/>
    <property type="match status" value="1"/>
</dbReference>
<organism evidence="3 4">
    <name type="scientific">Glycomyces albidus</name>
    <dbReference type="NCBI Taxonomy" id="2656774"/>
    <lineage>
        <taxon>Bacteria</taxon>
        <taxon>Bacillati</taxon>
        <taxon>Actinomycetota</taxon>
        <taxon>Actinomycetes</taxon>
        <taxon>Glycomycetales</taxon>
        <taxon>Glycomycetaceae</taxon>
        <taxon>Glycomyces</taxon>
    </lineage>
</organism>
<evidence type="ECO:0000259" key="2">
    <source>
        <dbReference type="Pfam" id="PF01872"/>
    </source>
</evidence>
<protein>
    <submittedName>
        <fullName evidence="3">Dihydrofolate reductase</fullName>
    </submittedName>
</protein>
<evidence type="ECO:0000256" key="1">
    <source>
        <dbReference type="SAM" id="MobiDB-lite"/>
    </source>
</evidence>
<dbReference type="PANTHER" id="PTHR38011">
    <property type="entry name" value="DIHYDROFOLATE REDUCTASE FAMILY PROTEIN (AFU_ORTHOLOGUE AFUA_8G06820)"/>
    <property type="match status" value="1"/>
</dbReference>
<dbReference type="InterPro" id="IPR002734">
    <property type="entry name" value="RibDG_C"/>
</dbReference>
<accession>A0A6L5G8Q0</accession>
<evidence type="ECO:0000313" key="3">
    <source>
        <dbReference type="EMBL" id="MQM26025.1"/>
    </source>
</evidence>
<dbReference type="InterPro" id="IPR024072">
    <property type="entry name" value="DHFR-like_dom_sf"/>
</dbReference>
<feature type="region of interest" description="Disordered" evidence="1">
    <location>
        <begin position="192"/>
        <end position="213"/>
    </location>
</feature>
<dbReference type="InterPro" id="IPR050765">
    <property type="entry name" value="Riboflavin_Biosynth_HTPR"/>
</dbReference>
<dbReference type="GO" id="GO:0008703">
    <property type="term" value="F:5-amino-6-(5-phosphoribosylamino)uracil reductase activity"/>
    <property type="evidence" value="ECO:0007669"/>
    <property type="project" value="InterPro"/>
</dbReference>
<reference evidence="3 4" key="1">
    <citation type="submission" date="2019-10" db="EMBL/GenBank/DDBJ databases">
        <title>Glycomyces albidus sp. nov., a novel actinomycete isolated from rhizosphere soil of wheat (Triticum aestivum L.).</title>
        <authorList>
            <person name="Qian L."/>
        </authorList>
    </citation>
    <scope>NUCLEOTIDE SEQUENCE [LARGE SCALE GENOMIC DNA]</scope>
    <source>
        <strain evidence="3 4">NEAU-7082</strain>
    </source>
</reference>
<dbReference type="Gene3D" id="3.40.430.10">
    <property type="entry name" value="Dihydrofolate Reductase, subunit A"/>
    <property type="match status" value="1"/>
</dbReference>
<gene>
    <name evidence="3" type="ORF">GFD30_10650</name>
</gene>
<dbReference type="AlphaFoldDB" id="A0A6L5G8Q0"/>
<feature type="domain" description="Bacterial bifunctional deaminase-reductase C-terminal" evidence="2">
    <location>
        <begin position="3"/>
        <end position="194"/>
    </location>
</feature>
<keyword evidence="4" id="KW-1185">Reference proteome</keyword>
<dbReference type="Pfam" id="PF01872">
    <property type="entry name" value="RibD_C"/>
    <property type="match status" value="1"/>
</dbReference>
<name>A0A6L5G8Q0_9ACTN</name>
<dbReference type="Proteomes" id="UP000477750">
    <property type="component" value="Unassembled WGS sequence"/>
</dbReference>
<dbReference type="GO" id="GO:0009231">
    <property type="term" value="P:riboflavin biosynthetic process"/>
    <property type="evidence" value="ECO:0007669"/>
    <property type="project" value="InterPro"/>
</dbReference>
<evidence type="ECO:0000313" key="4">
    <source>
        <dbReference type="Proteomes" id="UP000477750"/>
    </source>
</evidence>
<dbReference type="RefSeq" id="WP_153025180.1">
    <property type="nucleotide sequence ID" value="NZ_WIAO01000010.1"/>
</dbReference>
<sequence length="213" mass="23285">MKLTTITQITVDGVMQANGHATEEELASGFTRDGWALGVWGDDTLEYINRLCERADAYLLGRKTYEIFAPYWGDEERVRAAAENPGSDRITTAFNSKPKYVASNTLTDPEWAGTTVLSGDLGAAIRELKTGEGELQVHGSGALVRWLLANDLVDEIILFTVPVILGQGTRLFPADGPDLALEVLASRTDEKGVTTQVYRPDGRPRYSPNRPTA</sequence>